<evidence type="ECO:0000256" key="1">
    <source>
        <dbReference type="SAM" id="MobiDB-lite"/>
    </source>
</evidence>
<reference evidence="3 4" key="1">
    <citation type="submission" date="2018-02" db="EMBL/GenBank/DDBJ databases">
        <title>The genomes of Aspergillus section Nigri reveals drivers in fungal speciation.</title>
        <authorList>
            <consortium name="DOE Joint Genome Institute"/>
            <person name="Vesth T.C."/>
            <person name="Nybo J."/>
            <person name="Theobald S."/>
            <person name="Brandl J."/>
            <person name="Frisvad J.C."/>
            <person name="Nielsen K.F."/>
            <person name="Lyhne E.K."/>
            <person name="Kogle M.E."/>
            <person name="Kuo A."/>
            <person name="Riley R."/>
            <person name="Clum A."/>
            <person name="Nolan M."/>
            <person name="Lipzen A."/>
            <person name="Salamov A."/>
            <person name="Henrissat B."/>
            <person name="Wiebenga A."/>
            <person name="De vries R.P."/>
            <person name="Grigoriev I.V."/>
            <person name="Mortensen U.H."/>
            <person name="Andersen M.R."/>
            <person name="Baker S.E."/>
        </authorList>
    </citation>
    <scope>NUCLEOTIDE SEQUENCE [LARGE SCALE GENOMIC DNA]</scope>
    <source>
        <strain evidence="3 4">CBS 121057</strain>
    </source>
</reference>
<keyword evidence="2" id="KW-1133">Transmembrane helix</keyword>
<keyword evidence="4" id="KW-1185">Reference proteome</keyword>
<protein>
    <submittedName>
        <fullName evidence="3">Uncharacterized protein</fullName>
    </submittedName>
</protein>
<keyword evidence="2" id="KW-0472">Membrane</keyword>
<name>A0A319E209_ASPSB</name>
<gene>
    <name evidence="3" type="ORF">BO78DRAFT_420985</name>
</gene>
<sequence length="328" mass="35032">MASAAATCLAAEVAPALGPLILGGMVVVVVSGSTYLLVTKGFKLACAMKGLFTAKAVKATSAGCYYTAVPTATTTITTASTAAATTATATTATTATTASATTAASATTTAAATTTTATTTSTVATLTSWAITPVGIVVICGVTGYAAYYGYVSYISKYEDLALILLFRGQQKYKSWNASRDKPPETTSKTKEPHKQDQQKKSSGENDPERDPPPGIDKPVLIPKNELKKLLNSEGREMFEKLKSLLTGDRTRTVWSDKNYRIDPGHTMHGNPNLKTWNLQVQSEAKSAMAQFLKGKYGTHAKLIWDVFNMENPPSFAVWMNRLLSLYN</sequence>
<evidence type="ECO:0000313" key="4">
    <source>
        <dbReference type="Proteomes" id="UP000248423"/>
    </source>
</evidence>
<keyword evidence="2" id="KW-0812">Transmembrane</keyword>
<dbReference type="VEuPathDB" id="FungiDB:BO78DRAFT_420985"/>
<evidence type="ECO:0000313" key="3">
    <source>
        <dbReference type="EMBL" id="PYI04086.1"/>
    </source>
</evidence>
<feature type="transmembrane region" description="Helical" evidence="2">
    <location>
        <begin position="20"/>
        <end position="38"/>
    </location>
</feature>
<organism evidence="3 4">
    <name type="scientific">Aspergillus sclerotiicarbonarius (strain CBS 121057 / IBT 28362)</name>
    <dbReference type="NCBI Taxonomy" id="1448318"/>
    <lineage>
        <taxon>Eukaryota</taxon>
        <taxon>Fungi</taxon>
        <taxon>Dikarya</taxon>
        <taxon>Ascomycota</taxon>
        <taxon>Pezizomycotina</taxon>
        <taxon>Eurotiomycetes</taxon>
        <taxon>Eurotiomycetidae</taxon>
        <taxon>Eurotiales</taxon>
        <taxon>Aspergillaceae</taxon>
        <taxon>Aspergillus</taxon>
        <taxon>Aspergillus subgen. Circumdati</taxon>
    </lineage>
</organism>
<evidence type="ECO:0000256" key="2">
    <source>
        <dbReference type="SAM" id="Phobius"/>
    </source>
</evidence>
<accession>A0A319E209</accession>
<dbReference type="AlphaFoldDB" id="A0A319E209"/>
<feature type="region of interest" description="Disordered" evidence="1">
    <location>
        <begin position="175"/>
        <end position="220"/>
    </location>
</feature>
<dbReference type="OrthoDB" id="5429569at2759"/>
<dbReference type="EMBL" id="KZ826373">
    <property type="protein sequence ID" value="PYI04086.1"/>
    <property type="molecule type" value="Genomic_DNA"/>
</dbReference>
<proteinExistence type="predicted"/>
<feature type="compositionally biased region" description="Basic and acidic residues" evidence="1">
    <location>
        <begin position="179"/>
        <end position="212"/>
    </location>
</feature>
<dbReference type="Proteomes" id="UP000248423">
    <property type="component" value="Unassembled WGS sequence"/>
</dbReference>